<dbReference type="CDD" id="cd08884">
    <property type="entry name" value="RHO_alpha_C_GbcA-like"/>
    <property type="match status" value="1"/>
</dbReference>
<dbReference type="GO" id="GO:0005506">
    <property type="term" value="F:iron ion binding"/>
    <property type="evidence" value="ECO:0007669"/>
    <property type="project" value="InterPro"/>
</dbReference>
<dbReference type="InterPro" id="IPR017941">
    <property type="entry name" value="Rieske_2Fe-2S"/>
</dbReference>
<keyword evidence="2" id="KW-0001">2Fe-2S</keyword>
<evidence type="ECO:0000256" key="1">
    <source>
        <dbReference type="ARBA" id="ARBA00001962"/>
    </source>
</evidence>
<dbReference type="Proteomes" id="UP000199180">
    <property type="component" value="Unassembled WGS sequence"/>
</dbReference>
<dbReference type="PRINTS" id="PR00090">
    <property type="entry name" value="RNGDIOXGNASE"/>
</dbReference>
<proteinExistence type="predicted"/>
<dbReference type="Gene3D" id="3.90.380.10">
    <property type="entry name" value="Naphthalene 1,2-dioxygenase Alpha Subunit, Chain A, domain 1"/>
    <property type="match status" value="1"/>
</dbReference>
<dbReference type="PANTHER" id="PTHR43756:SF5">
    <property type="entry name" value="CHOLINE MONOOXYGENASE, CHLOROPLASTIC"/>
    <property type="match status" value="1"/>
</dbReference>
<dbReference type="CDD" id="cd03469">
    <property type="entry name" value="Rieske_RO_Alpha_N"/>
    <property type="match status" value="1"/>
</dbReference>
<dbReference type="InterPro" id="IPR015879">
    <property type="entry name" value="Ring_hydroxy_dOase_asu_C_dom"/>
</dbReference>
<name>A0A1H9YDG1_9RHOB</name>
<dbReference type="STRING" id="364199.SAMN04489858_101128"/>
<dbReference type="Gene3D" id="2.102.10.10">
    <property type="entry name" value="Rieske [2Fe-2S] iron-sulphur domain"/>
    <property type="match status" value="1"/>
</dbReference>
<organism evidence="8 9">
    <name type="scientific">Paracoccus homiensis</name>
    <dbReference type="NCBI Taxonomy" id="364199"/>
    <lineage>
        <taxon>Bacteria</taxon>
        <taxon>Pseudomonadati</taxon>
        <taxon>Pseudomonadota</taxon>
        <taxon>Alphaproteobacteria</taxon>
        <taxon>Rhodobacterales</taxon>
        <taxon>Paracoccaceae</taxon>
        <taxon>Paracoccus</taxon>
    </lineage>
</organism>
<keyword evidence="9" id="KW-1185">Reference proteome</keyword>
<keyword evidence="5" id="KW-0408">Iron</keyword>
<evidence type="ECO:0000256" key="2">
    <source>
        <dbReference type="ARBA" id="ARBA00022714"/>
    </source>
</evidence>
<dbReference type="OrthoDB" id="7456916at2"/>
<evidence type="ECO:0000313" key="9">
    <source>
        <dbReference type="Proteomes" id="UP000199180"/>
    </source>
</evidence>
<comment type="cofactor">
    <cofactor evidence="1">
        <name>Fe cation</name>
        <dbReference type="ChEBI" id="CHEBI:24875"/>
    </cofactor>
</comment>
<dbReference type="SUPFAM" id="SSF55961">
    <property type="entry name" value="Bet v1-like"/>
    <property type="match status" value="1"/>
</dbReference>
<dbReference type="AlphaFoldDB" id="A0A1H9YDG1"/>
<dbReference type="SUPFAM" id="SSF50022">
    <property type="entry name" value="ISP domain"/>
    <property type="match status" value="1"/>
</dbReference>
<evidence type="ECO:0000259" key="7">
    <source>
        <dbReference type="PROSITE" id="PS51296"/>
    </source>
</evidence>
<evidence type="ECO:0000256" key="3">
    <source>
        <dbReference type="ARBA" id="ARBA00022723"/>
    </source>
</evidence>
<dbReference type="GO" id="GO:0016491">
    <property type="term" value="F:oxidoreductase activity"/>
    <property type="evidence" value="ECO:0007669"/>
    <property type="project" value="UniProtKB-KW"/>
</dbReference>
<protein>
    <submittedName>
        <fullName evidence="8">Rieske 2Fe-2S family protein</fullName>
    </submittedName>
</protein>
<gene>
    <name evidence="8" type="ORF">SAMN04489858_101128</name>
</gene>
<dbReference type="PANTHER" id="PTHR43756">
    <property type="entry name" value="CHOLINE MONOOXYGENASE, CHLOROPLASTIC"/>
    <property type="match status" value="1"/>
</dbReference>
<evidence type="ECO:0000256" key="6">
    <source>
        <dbReference type="ARBA" id="ARBA00023014"/>
    </source>
</evidence>
<accession>A0A1H9YDG1</accession>
<keyword evidence="3" id="KW-0479">Metal-binding</keyword>
<dbReference type="EMBL" id="FOHO01000001">
    <property type="protein sequence ID" value="SES66910.1"/>
    <property type="molecule type" value="Genomic_DNA"/>
</dbReference>
<evidence type="ECO:0000256" key="4">
    <source>
        <dbReference type="ARBA" id="ARBA00023002"/>
    </source>
</evidence>
<evidence type="ECO:0000256" key="5">
    <source>
        <dbReference type="ARBA" id="ARBA00023004"/>
    </source>
</evidence>
<keyword evidence="6" id="KW-0411">Iron-sulfur</keyword>
<keyword evidence="4" id="KW-0560">Oxidoreductase</keyword>
<feature type="domain" description="Rieske" evidence="7">
    <location>
        <begin position="44"/>
        <end position="149"/>
    </location>
</feature>
<dbReference type="InterPro" id="IPR036922">
    <property type="entry name" value="Rieske_2Fe-2S_sf"/>
</dbReference>
<dbReference type="InterPro" id="IPR001663">
    <property type="entry name" value="Rng_hydr_dOase-A"/>
</dbReference>
<dbReference type="RefSeq" id="WP_090731668.1">
    <property type="nucleotide sequence ID" value="NZ_FOHO01000001.1"/>
</dbReference>
<dbReference type="Pfam" id="PF00848">
    <property type="entry name" value="Ring_hydroxyl_A"/>
    <property type="match status" value="1"/>
</dbReference>
<evidence type="ECO:0000313" key="8">
    <source>
        <dbReference type="EMBL" id="SES66910.1"/>
    </source>
</evidence>
<reference evidence="8 9" key="1">
    <citation type="submission" date="2016-10" db="EMBL/GenBank/DDBJ databases">
        <authorList>
            <person name="de Groot N.N."/>
        </authorList>
    </citation>
    <scope>NUCLEOTIDE SEQUENCE [LARGE SCALE GENOMIC DNA]</scope>
    <source>
        <strain evidence="8 9">DSM 17862</strain>
    </source>
</reference>
<sequence>MMPNSELLSFLGSRKPWHTLPQPFYNDPALFQADLAHIWYRDWVFAVTSAELPKVGSYVTVRIGDYSVIVVRGSDRVIRAFHNSCRHRGSHVCTAERGTAPKLVCPYHQWTYDLDGKLLWARDMGPDFKPQDHGLGMVHCREVEGMVYLCLADDAPDIEPLAASAPGYMGPHDLSNLKVAHVAHSVEQANWKLVMENNRECYHCSSNHPSLCVTFPDDPNLFGSDDASGSNAGMQHIARCEAAGLPSKYLLGPDGQWRFVRIPFLGDAVSYTMDGKQAVNRRIGTMPFDNAGSCLLYHYPNSWNHFLSDQALTFRILPVGPQETHLVTTWLVHKDAVEGVDYDLDRLTKVWLATNDEDRRICEQNQRGVNTPGYRPGPYSQTHEGGVNQFVDWYCDTLSRRLQGRQAIAAE</sequence>
<dbReference type="Pfam" id="PF00355">
    <property type="entry name" value="Rieske"/>
    <property type="match status" value="1"/>
</dbReference>
<dbReference type="PROSITE" id="PS51296">
    <property type="entry name" value="RIESKE"/>
    <property type="match status" value="1"/>
</dbReference>
<dbReference type="GO" id="GO:0051537">
    <property type="term" value="F:2 iron, 2 sulfur cluster binding"/>
    <property type="evidence" value="ECO:0007669"/>
    <property type="project" value="UniProtKB-KW"/>
</dbReference>